<sequence length="115" mass="12137">MERSRCDGGGVRLVFIETQYVTSDAAGFKSLVQRLTGNAAAAAPLSPLQRPRGEGHRCHGGAASASASSGVVGRRPAVPTPACVEELLYETCDDLDEMFCVDVDAGGWRYGDFPC</sequence>
<dbReference type="EMBL" id="JAAALK010000287">
    <property type="protein sequence ID" value="KAG8058615.1"/>
    <property type="molecule type" value="Genomic_DNA"/>
</dbReference>
<organism evidence="3 4">
    <name type="scientific">Zizania palustris</name>
    <name type="common">Northern wild rice</name>
    <dbReference type="NCBI Taxonomy" id="103762"/>
    <lineage>
        <taxon>Eukaryota</taxon>
        <taxon>Viridiplantae</taxon>
        <taxon>Streptophyta</taxon>
        <taxon>Embryophyta</taxon>
        <taxon>Tracheophyta</taxon>
        <taxon>Spermatophyta</taxon>
        <taxon>Magnoliopsida</taxon>
        <taxon>Liliopsida</taxon>
        <taxon>Poales</taxon>
        <taxon>Poaceae</taxon>
        <taxon>BOP clade</taxon>
        <taxon>Oryzoideae</taxon>
        <taxon>Oryzeae</taxon>
        <taxon>Zizaniinae</taxon>
        <taxon>Zizania</taxon>
    </lineage>
</organism>
<accession>A0A8J5S9I4</accession>
<keyword evidence="4" id="KW-1185">Reference proteome</keyword>
<dbReference type="Pfam" id="PF05678">
    <property type="entry name" value="VQ"/>
    <property type="match status" value="1"/>
</dbReference>
<reference evidence="3" key="2">
    <citation type="submission" date="2021-02" db="EMBL/GenBank/DDBJ databases">
        <authorList>
            <person name="Kimball J.A."/>
            <person name="Haas M.W."/>
            <person name="Macchietto M."/>
            <person name="Kono T."/>
            <person name="Duquette J."/>
            <person name="Shao M."/>
        </authorList>
    </citation>
    <scope>NUCLEOTIDE SEQUENCE</scope>
    <source>
        <tissue evidence="3">Fresh leaf tissue</tissue>
    </source>
</reference>
<dbReference type="AlphaFoldDB" id="A0A8J5S9I4"/>
<gene>
    <name evidence="3" type="ORF">GUJ93_ZPchr0002g25589</name>
</gene>
<dbReference type="InterPro" id="IPR039608">
    <property type="entry name" value="VQ_1/10"/>
</dbReference>
<proteinExistence type="predicted"/>
<feature type="region of interest" description="Disordered" evidence="1">
    <location>
        <begin position="46"/>
        <end position="75"/>
    </location>
</feature>
<comment type="caution">
    <text evidence="3">The sequence shown here is derived from an EMBL/GenBank/DDBJ whole genome shotgun (WGS) entry which is preliminary data.</text>
</comment>
<dbReference type="PANTHER" id="PTHR34777">
    <property type="entry name" value="VQ MOTIF-CONTAINING PROTEIN 10"/>
    <property type="match status" value="1"/>
</dbReference>
<reference evidence="3" key="1">
    <citation type="journal article" date="2021" name="bioRxiv">
        <title>Whole Genome Assembly and Annotation of Northern Wild Rice, Zizania palustris L., Supports a Whole Genome Duplication in the Zizania Genus.</title>
        <authorList>
            <person name="Haas M."/>
            <person name="Kono T."/>
            <person name="Macchietto M."/>
            <person name="Millas R."/>
            <person name="McGilp L."/>
            <person name="Shao M."/>
            <person name="Duquette J."/>
            <person name="Hirsch C.N."/>
            <person name="Kimball J."/>
        </authorList>
    </citation>
    <scope>NUCLEOTIDE SEQUENCE</scope>
    <source>
        <tissue evidence="3">Fresh leaf tissue</tissue>
    </source>
</reference>
<evidence type="ECO:0000313" key="4">
    <source>
        <dbReference type="Proteomes" id="UP000729402"/>
    </source>
</evidence>
<dbReference type="OrthoDB" id="691083at2759"/>
<feature type="compositionally biased region" description="Low complexity" evidence="1">
    <location>
        <begin position="60"/>
        <end position="73"/>
    </location>
</feature>
<dbReference type="PANTHER" id="PTHR34777:SF18">
    <property type="entry name" value="OS02G0251800 PROTEIN"/>
    <property type="match status" value="1"/>
</dbReference>
<evidence type="ECO:0000259" key="2">
    <source>
        <dbReference type="Pfam" id="PF05678"/>
    </source>
</evidence>
<protein>
    <recommendedName>
        <fullName evidence="2">VQ domain-containing protein</fullName>
    </recommendedName>
</protein>
<evidence type="ECO:0000256" key="1">
    <source>
        <dbReference type="SAM" id="MobiDB-lite"/>
    </source>
</evidence>
<dbReference type="InterPro" id="IPR008889">
    <property type="entry name" value="VQ"/>
</dbReference>
<evidence type="ECO:0000313" key="3">
    <source>
        <dbReference type="EMBL" id="KAG8058615.1"/>
    </source>
</evidence>
<dbReference type="Proteomes" id="UP000729402">
    <property type="component" value="Unassembled WGS sequence"/>
</dbReference>
<feature type="domain" description="VQ" evidence="2">
    <location>
        <begin position="16"/>
        <end position="41"/>
    </location>
</feature>
<name>A0A8J5S9I4_ZIZPA</name>